<dbReference type="Proteomes" id="UP000199041">
    <property type="component" value="Unassembled WGS sequence"/>
</dbReference>
<dbReference type="InterPro" id="IPR053842">
    <property type="entry name" value="NikA-like"/>
</dbReference>
<protein>
    <submittedName>
        <fullName evidence="1">Mobilisation protein (MobC)</fullName>
    </submittedName>
</protein>
<dbReference type="RefSeq" id="WP_091399660.1">
    <property type="nucleotide sequence ID" value="NZ_FNQY01000017.1"/>
</dbReference>
<proteinExistence type="predicted"/>
<organism evidence="1 2">
    <name type="scientific">Arachidicoccus rhizosphaerae</name>
    <dbReference type="NCBI Taxonomy" id="551991"/>
    <lineage>
        <taxon>Bacteria</taxon>
        <taxon>Pseudomonadati</taxon>
        <taxon>Bacteroidota</taxon>
        <taxon>Chitinophagia</taxon>
        <taxon>Chitinophagales</taxon>
        <taxon>Chitinophagaceae</taxon>
        <taxon>Arachidicoccus</taxon>
    </lineage>
</organism>
<reference evidence="1 2" key="1">
    <citation type="submission" date="2016-10" db="EMBL/GenBank/DDBJ databases">
        <authorList>
            <person name="de Groot N.N."/>
        </authorList>
    </citation>
    <scope>NUCLEOTIDE SEQUENCE [LARGE SCALE GENOMIC DNA]</scope>
    <source>
        <strain evidence="1 2">Vu-144</strain>
    </source>
</reference>
<dbReference type="EMBL" id="FNQY01000017">
    <property type="protein sequence ID" value="SEA41454.1"/>
    <property type="molecule type" value="Genomic_DNA"/>
</dbReference>
<name>A0A1H4B068_9BACT</name>
<dbReference type="Pfam" id="PF21983">
    <property type="entry name" value="NikA-like"/>
    <property type="match status" value="1"/>
</dbReference>
<keyword evidence="2" id="KW-1185">Reference proteome</keyword>
<evidence type="ECO:0000313" key="2">
    <source>
        <dbReference type="Proteomes" id="UP000199041"/>
    </source>
</evidence>
<gene>
    <name evidence="1" type="ORF">SAMN05192529_11766</name>
</gene>
<evidence type="ECO:0000313" key="1">
    <source>
        <dbReference type="EMBL" id="SEA41454.1"/>
    </source>
</evidence>
<dbReference type="STRING" id="551991.SAMN05192529_11766"/>
<accession>A0A1H4B068</accession>
<sequence length="132" mass="14965">MEQKIKGKKGRPKVAVPRNRWVKSRVNSSELILIKQKARDCNLSVSDLIKVSLFKCKVVVWRRELPTEAKKLLALLANLANNLNQISKRHNIGDAITLADRFELLQLKMELSAVKKQLGAFLEFKKEAADGD</sequence>
<dbReference type="AlphaFoldDB" id="A0A1H4B068"/>